<evidence type="ECO:0000313" key="5">
    <source>
        <dbReference type="Proteomes" id="UP000265663"/>
    </source>
</evidence>
<evidence type="ECO:0000256" key="3">
    <source>
        <dbReference type="SAM" id="SignalP"/>
    </source>
</evidence>
<dbReference type="Proteomes" id="UP000265663">
    <property type="component" value="Unassembled WGS sequence"/>
</dbReference>
<reference evidence="4 5" key="1">
    <citation type="journal article" date="2014" name="PLoS ONE">
        <title>De novo Genome Assembly of the Fungal Plant Pathogen Pyrenophora semeniperda.</title>
        <authorList>
            <person name="Soliai M.M."/>
            <person name="Meyer S.E."/>
            <person name="Udall J.A."/>
            <person name="Elzinga D.E."/>
            <person name="Hermansen R.A."/>
            <person name="Bodily P.M."/>
            <person name="Hart A.A."/>
            <person name="Coleman C.E."/>
        </authorList>
    </citation>
    <scope>NUCLEOTIDE SEQUENCE [LARGE SCALE GENOMIC DNA]</scope>
    <source>
        <strain evidence="4 5">CCB06</strain>
        <tissue evidence="4">Mycelium</tissue>
    </source>
</reference>
<dbReference type="Gene3D" id="3.10.350.10">
    <property type="entry name" value="LysM domain"/>
    <property type="match status" value="4"/>
</dbReference>
<gene>
    <name evidence="4" type="ORF">GMOD_00000024</name>
</gene>
<keyword evidence="1 3" id="KW-0732">Signal</keyword>
<keyword evidence="5" id="KW-1185">Reference proteome</keyword>
<organism evidence="4 5">
    <name type="scientific">Pyrenophora seminiperda CCB06</name>
    <dbReference type="NCBI Taxonomy" id="1302712"/>
    <lineage>
        <taxon>Eukaryota</taxon>
        <taxon>Fungi</taxon>
        <taxon>Dikarya</taxon>
        <taxon>Ascomycota</taxon>
        <taxon>Pezizomycotina</taxon>
        <taxon>Dothideomycetes</taxon>
        <taxon>Pleosporomycetidae</taxon>
        <taxon>Pleosporales</taxon>
        <taxon>Pleosporineae</taxon>
        <taxon>Pleosporaceae</taxon>
        <taxon>Pyrenophora</taxon>
    </lineage>
</organism>
<dbReference type="PANTHER" id="PTHR34997:SF2">
    <property type="entry name" value="LYSM DOMAIN-CONTAINING PROTEIN-RELATED"/>
    <property type="match status" value="1"/>
</dbReference>
<dbReference type="GO" id="GO:0008061">
    <property type="term" value="F:chitin binding"/>
    <property type="evidence" value="ECO:0007669"/>
    <property type="project" value="InterPro"/>
</dbReference>
<evidence type="ECO:0000256" key="2">
    <source>
        <dbReference type="SAM" id="MobiDB-lite"/>
    </source>
</evidence>
<evidence type="ECO:0000256" key="1">
    <source>
        <dbReference type="ARBA" id="ARBA00022729"/>
    </source>
</evidence>
<dbReference type="EMBL" id="KE747824">
    <property type="protein sequence ID" value="RMZ69996.1"/>
    <property type="molecule type" value="Genomic_DNA"/>
</dbReference>
<dbReference type="PANTHER" id="PTHR34997">
    <property type="entry name" value="AM15"/>
    <property type="match status" value="1"/>
</dbReference>
<feature type="signal peptide" evidence="3">
    <location>
        <begin position="1"/>
        <end position="23"/>
    </location>
</feature>
<dbReference type="OrthoDB" id="2281372at2759"/>
<feature type="chain" id="PRO_5017949025" evidence="3">
    <location>
        <begin position="24"/>
        <end position="372"/>
    </location>
</feature>
<feature type="compositionally biased region" description="Low complexity" evidence="2">
    <location>
        <begin position="106"/>
        <end position="138"/>
    </location>
</feature>
<accession>A0A3M7M696</accession>
<proteinExistence type="predicted"/>
<dbReference type="InterPro" id="IPR052210">
    <property type="entry name" value="LysM1-like"/>
</dbReference>
<protein>
    <submittedName>
        <fullName evidence="4">Domain-containing</fullName>
    </submittedName>
</protein>
<evidence type="ECO:0000313" key="4">
    <source>
        <dbReference type="EMBL" id="RMZ69996.1"/>
    </source>
</evidence>
<dbReference type="AlphaFoldDB" id="A0A3M7M696"/>
<feature type="region of interest" description="Disordered" evidence="2">
    <location>
        <begin position="104"/>
        <end position="149"/>
    </location>
</feature>
<sequence>MTMLSSTASLLFIGSFFQGTILAAHILPRDGTSPALPYADDTSKYCSWWLDYTSVGLCVDMLQANNIGLQEFRRWNPSVNAACGNLVVGKSYCVETTNEPAPAPAPASSFASSARDSAVPTSSSSRSTLQSKTTTTSAGNGVETPQPTQPGMVSNCAKFHYIGPDTVCSQVLSYQKISIADLYKWNPSVNADCTGLQKFVNVCVGVIGGSEATTTLKPSSTTPGNGVQTPQPTQPGMVGNCNKFHFINQGVVCNQVTSYQKITLEDFVKWNPTVKDDCSGMWANVNVCVGVMGGGSSPTPTTSAGNGIETPQPTQPGMTTGCKKFHYAAQGVVCSQLTSYNKISLADFVKWNPGVGSDCRTMWANTYFCVGV</sequence>
<name>A0A3M7M696_9PLEO</name>
<dbReference type="InterPro" id="IPR036779">
    <property type="entry name" value="LysM_dom_sf"/>
</dbReference>